<feature type="region of interest" description="Disordered" evidence="1">
    <location>
        <begin position="1"/>
        <end position="62"/>
    </location>
</feature>
<dbReference type="RefSeq" id="WP_147189447.1">
    <property type="nucleotide sequence ID" value="NZ_CP042435.1"/>
</dbReference>
<dbReference type="KEGG" id="pgin:FRZ67_10180"/>
<dbReference type="EMBL" id="CP042435">
    <property type="protein sequence ID" value="QEC67640.1"/>
    <property type="molecule type" value="Genomic_DNA"/>
</dbReference>
<proteinExistence type="predicted"/>
<accession>A0A5B8V7Y0</accession>
<organism evidence="2 3">
    <name type="scientific">Panacibacter ginsenosidivorans</name>
    <dbReference type="NCBI Taxonomy" id="1813871"/>
    <lineage>
        <taxon>Bacteria</taxon>
        <taxon>Pseudomonadati</taxon>
        <taxon>Bacteroidota</taxon>
        <taxon>Chitinophagia</taxon>
        <taxon>Chitinophagales</taxon>
        <taxon>Chitinophagaceae</taxon>
        <taxon>Panacibacter</taxon>
    </lineage>
</organism>
<dbReference type="AlphaFoldDB" id="A0A5B8V7Y0"/>
<evidence type="ECO:0000256" key="1">
    <source>
        <dbReference type="SAM" id="MobiDB-lite"/>
    </source>
</evidence>
<feature type="compositionally biased region" description="Polar residues" evidence="1">
    <location>
        <begin position="38"/>
        <end position="54"/>
    </location>
</feature>
<gene>
    <name evidence="2" type="ORF">FRZ67_10180</name>
</gene>
<protein>
    <submittedName>
        <fullName evidence="2">Uncharacterized protein</fullName>
    </submittedName>
</protein>
<evidence type="ECO:0000313" key="3">
    <source>
        <dbReference type="Proteomes" id="UP000321533"/>
    </source>
</evidence>
<keyword evidence="3" id="KW-1185">Reference proteome</keyword>
<feature type="compositionally biased region" description="Basic residues" evidence="1">
    <location>
        <begin position="1"/>
        <end position="15"/>
    </location>
</feature>
<evidence type="ECO:0000313" key="2">
    <source>
        <dbReference type="EMBL" id="QEC67640.1"/>
    </source>
</evidence>
<name>A0A5B8V7Y0_9BACT</name>
<sequence>MAKSNSKRSKAKPPKKAAASGMVTKSSGGGSHAKGSSFMVNKNISSAKKGNSVSAPRKAGGS</sequence>
<dbReference type="Proteomes" id="UP000321533">
    <property type="component" value="Chromosome"/>
</dbReference>
<reference evidence="2 3" key="1">
    <citation type="journal article" date="2016" name="Int. J. Syst. Evol. Microbiol.">
        <title>Panacibacter ginsenosidivorans gen. nov., sp. nov., with ginsenoside converting activity isolated from soil of a ginseng field.</title>
        <authorList>
            <person name="Siddiqi M.Z."/>
            <person name="Muhammad Shafi S."/>
            <person name="Choi K.D."/>
            <person name="Im W.T."/>
        </authorList>
    </citation>
    <scope>NUCLEOTIDE SEQUENCE [LARGE SCALE GENOMIC DNA]</scope>
    <source>
        <strain evidence="2 3">Gsoil1550</strain>
    </source>
</reference>